<reference evidence="2 3" key="1">
    <citation type="submission" date="2017-11" db="EMBL/GenBank/DDBJ databases">
        <title>Infants hospitalized years apart are colonized by the same room-sourced microbial strains.</title>
        <authorList>
            <person name="Brooks B."/>
            <person name="Olm M.R."/>
            <person name="Firek B.A."/>
            <person name="Baker R."/>
            <person name="Thomas B.C."/>
            <person name="Morowitz M.J."/>
            <person name="Banfield J.F."/>
        </authorList>
    </citation>
    <scope>NUCLEOTIDE SEQUENCE [LARGE SCALE GENOMIC DNA]</scope>
    <source>
        <strain evidence="2">S2_012_000_R3_87</strain>
    </source>
</reference>
<protein>
    <submittedName>
        <fullName evidence="2">HNH endonuclease</fullName>
    </submittedName>
</protein>
<dbReference type="EMBL" id="QFNY01000175">
    <property type="protein sequence ID" value="PZO99739.1"/>
    <property type="molecule type" value="Genomic_DNA"/>
</dbReference>
<feature type="domain" description="GmrSD restriction endonucleases C-terminal" evidence="1">
    <location>
        <begin position="83"/>
        <end position="142"/>
    </location>
</feature>
<sequence length="183" mass="20366">MSPRPAYRAYLCLLITATLLYAAYHLVPGPDLGVATVPARIPQPGYVREDFGGWAPGTREKVKDAQLVDGLLYDPYARSPAPARVEVDHVFPLAAAWDLGAAAWPREKKLAFANDPLNLVATDRALNQAKSDLLPADWLPPAGRCDYALRLAAVARKYQLPLPARDYQAMRHQCRFDFIVQRR</sequence>
<dbReference type="Proteomes" id="UP000249451">
    <property type="component" value="Unassembled WGS sequence"/>
</dbReference>
<keyword evidence="2" id="KW-0378">Hydrolase</keyword>
<dbReference type="InterPro" id="IPR011089">
    <property type="entry name" value="GmrSD_C"/>
</dbReference>
<evidence type="ECO:0000313" key="3">
    <source>
        <dbReference type="Proteomes" id="UP000249451"/>
    </source>
</evidence>
<proteinExistence type="predicted"/>
<name>A0A2W5B577_9CORY</name>
<keyword evidence="2" id="KW-0540">Nuclease</keyword>
<keyword evidence="2" id="KW-0255">Endonuclease</keyword>
<evidence type="ECO:0000313" key="2">
    <source>
        <dbReference type="EMBL" id="PZO99739.1"/>
    </source>
</evidence>
<evidence type="ECO:0000259" key="1">
    <source>
        <dbReference type="Pfam" id="PF07510"/>
    </source>
</evidence>
<comment type="caution">
    <text evidence="2">The sequence shown here is derived from an EMBL/GenBank/DDBJ whole genome shotgun (WGS) entry which is preliminary data.</text>
</comment>
<dbReference type="GO" id="GO:0004519">
    <property type="term" value="F:endonuclease activity"/>
    <property type="evidence" value="ECO:0007669"/>
    <property type="project" value="UniProtKB-KW"/>
</dbReference>
<dbReference type="Pfam" id="PF07510">
    <property type="entry name" value="GmrSD_C"/>
    <property type="match status" value="1"/>
</dbReference>
<gene>
    <name evidence="2" type="ORF">DI609_07680</name>
</gene>
<organism evidence="2 3">
    <name type="scientific">Corynebacterium urealyticum</name>
    <dbReference type="NCBI Taxonomy" id="43771"/>
    <lineage>
        <taxon>Bacteria</taxon>
        <taxon>Bacillati</taxon>
        <taxon>Actinomycetota</taxon>
        <taxon>Actinomycetes</taxon>
        <taxon>Mycobacteriales</taxon>
        <taxon>Corynebacteriaceae</taxon>
        <taxon>Corynebacterium</taxon>
    </lineage>
</organism>
<dbReference type="AlphaFoldDB" id="A0A2W5B577"/>
<accession>A0A2W5B577</accession>